<evidence type="ECO:0000313" key="3">
    <source>
        <dbReference type="Proteomes" id="UP000541154"/>
    </source>
</evidence>
<accession>A0A8H6A4N0</accession>
<dbReference type="OMA" id="AHFMVHA"/>
<dbReference type="AlphaFoldDB" id="A0A5N7CMP3"/>
<name>A0A5N7CMP3_PETAA</name>
<sequence>MELYRADPDTQHEVDLLILDYLLCTSIYGLIYAGRLETQQQPDEHDLNWHVDTVHTLKSALQLSGFFSDDMLVKVQLLEFARDFRSYPGACLPLQPHGSQLGTDNDCLQAKSAPLPELAVAFISLCRTVGAKLSGARWADTAALFFMQAAVEEYRTSESSDGLSKRIAWAEEILGQAANTNPASRRYMSHLRPPDGTPLNIHLDAVSANFPLPQFRSAVLDVLLDIMKVLESPVLIQLERGKLEGLSRAETRQLKDRVGLK</sequence>
<dbReference type="EMBL" id="SPNV01000170">
    <property type="protein sequence ID" value="KAF5859288.1"/>
    <property type="molecule type" value="Genomic_DNA"/>
</dbReference>
<dbReference type="Proteomes" id="UP000541154">
    <property type="component" value="Unassembled WGS sequence"/>
</dbReference>
<organism evidence="1">
    <name type="scientific">Petromyces alliaceus</name>
    <name type="common">Aspergillus alliaceus</name>
    <dbReference type="NCBI Taxonomy" id="209559"/>
    <lineage>
        <taxon>Eukaryota</taxon>
        <taxon>Fungi</taxon>
        <taxon>Dikarya</taxon>
        <taxon>Ascomycota</taxon>
        <taxon>Pezizomycotina</taxon>
        <taxon>Eurotiomycetes</taxon>
        <taxon>Eurotiomycetidae</taxon>
        <taxon>Eurotiales</taxon>
        <taxon>Aspergillaceae</taxon>
        <taxon>Aspergillus</taxon>
        <taxon>Aspergillus subgen. Circumdati</taxon>
    </lineage>
</organism>
<reference evidence="2 3" key="1">
    <citation type="submission" date="2019-04" db="EMBL/GenBank/DDBJ databases">
        <title>Aspergillus burnettii sp. nov., novel species from soil in southeast Queensland.</title>
        <authorList>
            <person name="Gilchrist C.L.M."/>
            <person name="Pitt J.I."/>
            <person name="Lange L."/>
            <person name="Lacey H.J."/>
            <person name="Vuong D."/>
            <person name="Midgley D.J."/>
            <person name="Greenfield P."/>
            <person name="Bradbury M."/>
            <person name="Lacey E."/>
            <person name="Busk P.K."/>
            <person name="Pilgaard B."/>
            <person name="Chooi Y.H."/>
            <person name="Piggott A.M."/>
        </authorList>
    </citation>
    <scope>NUCLEOTIDE SEQUENCE [LARGE SCALE GENOMIC DNA]</scope>
    <source>
        <strain evidence="2 3">FRR 5400</strain>
    </source>
</reference>
<reference evidence="1" key="2">
    <citation type="submission" date="2019-04" db="EMBL/GenBank/DDBJ databases">
        <title>Friends and foes A comparative genomics studyof 23 Aspergillus species from section Flavi.</title>
        <authorList>
            <consortium name="DOE Joint Genome Institute"/>
            <person name="Kjaerbolling I."/>
            <person name="Vesth T."/>
            <person name="Frisvad J.C."/>
            <person name="Nybo J.L."/>
            <person name="Theobald S."/>
            <person name="Kildgaard S."/>
            <person name="Isbrandt T."/>
            <person name="Kuo A."/>
            <person name="Sato A."/>
            <person name="Lyhne E.K."/>
            <person name="Kogle M.E."/>
            <person name="Wiebenga A."/>
            <person name="Kun R.S."/>
            <person name="Lubbers R.J."/>
            <person name="Makela M.R."/>
            <person name="Barry K."/>
            <person name="Chovatia M."/>
            <person name="Clum A."/>
            <person name="Daum C."/>
            <person name="Haridas S."/>
            <person name="He G."/>
            <person name="LaButti K."/>
            <person name="Lipzen A."/>
            <person name="Mondo S."/>
            <person name="Riley R."/>
            <person name="Salamov A."/>
            <person name="Simmons B.A."/>
            <person name="Magnuson J.K."/>
            <person name="Henrissat B."/>
            <person name="Mortensen U.H."/>
            <person name="Larsen T.O."/>
            <person name="Devries R.P."/>
            <person name="Grigoriev I.V."/>
            <person name="Machida M."/>
            <person name="Baker S.E."/>
            <person name="Andersen M.R."/>
        </authorList>
    </citation>
    <scope>NUCLEOTIDE SEQUENCE [LARGE SCALE GENOMIC DNA]</scope>
    <source>
        <strain evidence="1">IBT 14317</strain>
    </source>
</reference>
<evidence type="ECO:0000313" key="1">
    <source>
        <dbReference type="EMBL" id="KAE8395414.1"/>
    </source>
</evidence>
<accession>A0A5N7CMP3</accession>
<evidence type="ECO:0000313" key="2">
    <source>
        <dbReference type="EMBL" id="KAF5859288.1"/>
    </source>
</evidence>
<dbReference type="EMBL" id="ML735219">
    <property type="protein sequence ID" value="KAE8395414.1"/>
    <property type="molecule type" value="Genomic_DNA"/>
</dbReference>
<dbReference type="OrthoDB" id="4149149at2759"/>
<dbReference type="Proteomes" id="UP000326877">
    <property type="component" value="Unassembled WGS sequence"/>
</dbReference>
<proteinExistence type="predicted"/>
<accession>A0A5N6G885</accession>
<protein>
    <submittedName>
        <fullName evidence="1">Uncharacterized protein</fullName>
    </submittedName>
</protein>
<gene>
    <name evidence="1" type="ORF">BDV23DRAFT_145904</name>
    <name evidence="2" type="ORF">ETB97_003093</name>
</gene>
<keyword evidence="3" id="KW-1185">Reference proteome</keyword>